<name>A0AAV4M0N7_BABCB</name>
<dbReference type="Proteomes" id="UP001497744">
    <property type="component" value="Unassembled WGS sequence"/>
</dbReference>
<organism evidence="2 3">
    <name type="scientific">Babesia caballi</name>
    <dbReference type="NCBI Taxonomy" id="5871"/>
    <lineage>
        <taxon>Eukaryota</taxon>
        <taxon>Sar</taxon>
        <taxon>Alveolata</taxon>
        <taxon>Apicomplexa</taxon>
        <taxon>Aconoidasida</taxon>
        <taxon>Piroplasmida</taxon>
        <taxon>Babesiidae</taxon>
        <taxon>Babesia</taxon>
    </lineage>
</organism>
<feature type="transmembrane region" description="Helical" evidence="1">
    <location>
        <begin position="241"/>
        <end position="267"/>
    </location>
</feature>
<keyword evidence="3" id="KW-1185">Reference proteome</keyword>
<gene>
    <name evidence="2" type="ORF">BcabD6B2_50620</name>
</gene>
<protein>
    <submittedName>
        <fullName evidence="2">CCR4-NOT transcription complex subunit 1, putative</fullName>
    </submittedName>
</protein>
<keyword evidence="1" id="KW-0812">Transmembrane</keyword>
<dbReference type="RefSeq" id="XP_067717696.1">
    <property type="nucleotide sequence ID" value="XM_067861595.1"/>
</dbReference>
<feature type="transmembrane region" description="Helical" evidence="1">
    <location>
        <begin position="52"/>
        <end position="73"/>
    </location>
</feature>
<comment type="caution">
    <text evidence="2">The sequence shown here is derived from an EMBL/GenBank/DDBJ whole genome shotgun (WGS) entry which is preliminary data.</text>
</comment>
<evidence type="ECO:0000313" key="3">
    <source>
        <dbReference type="Proteomes" id="UP001497744"/>
    </source>
</evidence>
<keyword evidence="1" id="KW-1133">Transmembrane helix</keyword>
<evidence type="ECO:0000313" key="2">
    <source>
        <dbReference type="EMBL" id="GIX65627.1"/>
    </source>
</evidence>
<keyword evidence="1" id="KW-0472">Membrane</keyword>
<feature type="transmembrane region" description="Helical" evidence="1">
    <location>
        <begin position="93"/>
        <end position="111"/>
    </location>
</feature>
<evidence type="ECO:0000256" key="1">
    <source>
        <dbReference type="SAM" id="Phobius"/>
    </source>
</evidence>
<dbReference type="GeneID" id="94197108"/>
<feature type="transmembrane region" description="Helical" evidence="1">
    <location>
        <begin position="197"/>
        <end position="221"/>
    </location>
</feature>
<dbReference type="EMBL" id="BPLF01000005">
    <property type="protein sequence ID" value="GIX65627.1"/>
    <property type="molecule type" value="Genomic_DNA"/>
</dbReference>
<dbReference type="AlphaFoldDB" id="A0AAV4M0N7"/>
<sequence length="316" mass="35183">MVTPRRAGDPLGKSEHKRRWEWCKAFYGLTTPLLPSCGNCAGMPLRLISGCAGVWSLLTYLALSCLLDRLIVFHFMGWNEPLVDVVINTGGQRVLSICSALGWIVGVLVLFGETVEAVARWDAAVWVVQQARHLKRSVASSQEAVRQSEPPSGSIFGRALCFLYGKHTIITARDEDECVDSPWAGQRIHMPPKTIPALAAVRGAIGNTIVCGFWVFFVWNITTGRNYEWTVSTMHFSFLNFIKPLICAMLFCFGANILSSICSQWYVAREYNVPPRAIPAFPYLHDGRMFISNPGFAVFMDGCYCSYRVPISPDAD</sequence>
<accession>A0AAV4M0N7</accession>
<reference evidence="2 3" key="1">
    <citation type="submission" date="2021-06" db="EMBL/GenBank/DDBJ databases">
        <title>Genome sequence of Babesia caballi.</title>
        <authorList>
            <person name="Yamagishi J."/>
            <person name="Kidaka T."/>
            <person name="Ochi A."/>
        </authorList>
    </citation>
    <scope>NUCLEOTIDE SEQUENCE [LARGE SCALE GENOMIC DNA]</scope>
    <source>
        <strain evidence="2">USDA-D6B2</strain>
    </source>
</reference>
<proteinExistence type="predicted"/>